<dbReference type="InterPro" id="IPR000415">
    <property type="entry name" value="Nitroreductase-like"/>
</dbReference>
<dbReference type="Gene3D" id="3.30.70.20">
    <property type="match status" value="1"/>
</dbReference>
<organism evidence="10 11">
    <name type="scientific">Geotalea uraniireducens</name>
    <dbReference type="NCBI Taxonomy" id="351604"/>
    <lineage>
        <taxon>Bacteria</taxon>
        <taxon>Pseudomonadati</taxon>
        <taxon>Thermodesulfobacteriota</taxon>
        <taxon>Desulfuromonadia</taxon>
        <taxon>Geobacterales</taxon>
        <taxon>Geobacteraceae</taxon>
        <taxon>Geotalea</taxon>
    </lineage>
</organism>
<dbReference type="PROSITE" id="PS51379">
    <property type="entry name" value="4FE4S_FER_2"/>
    <property type="match status" value="2"/>
</dbReference>
<dbReference type="CDD" id="cd02143">
    <property type="entry name" value="nitroreductase_FeS-like"/>
    <property type="match status" value="1"/>
</dbReference>
<name>A0ABN6VNL6_9BACT</name>
<feature type="domain" description="4Fe-4S ferredoxin-type" evidence="9">
    <location>
        <begin position="32"/>
        <end position="64"/>
    </location>
</feature>
<reference evidence="10 11" key="1">
    <citation type="submission" date="2022-12" db="EMBL/GenBank/DDBJ databases">
        <title>Polyphasic characterization of Geotalea uranireducens NIT-SL11 newly isolated from a complex of sewage sludge and microbially reduced graphene oxide.</title>
        <authorList>
            <person name="Xie L."/>
            <person name="Yoshida N."/>
            <person name="Meng L."/>
        </authorList>
    </citation>
    <scope>NUCLEOTIDE SEQUENCE [LARGE SCALE GENOMIC DNA]</scope>
    <source>
        <strain evidence="10 11">NIT-SL11</strain>
    </source>
</reference>
<evidence type="ECO:0000259" key="9">
    <source>
        <dbReference type="PROSITE" id="PS51379"/>
    </source>
</evidence>
<dbReference type="InterPro" id="IPR017896">
    <property type="entry name" value="4Fe4S_Fe-S-bd"/>
</dbReference>
<dbReference type="InterPro" id="IPR029479">
    <property type="entry name" value="Nitroreductase"/>
</dbReference>
<dbReference type="EMBL" id="AP027151">
    <property type="protein sequence ID" value="BDV41844.1"/>
    <property type="molecule type" value="Genomic_DNA"/>
</dbReference>
<evidence type="ECO:0000256" key="7">
    <source>
        <dbReference type="ARBA" id="ARBA00023004"/>
    </source>
</evidence>
<evidence type="ECO:0000256" key="2">
    <source>
        <dbReference type="ARBA" id="ARBA00007118"/>
    </source>
</evidence>
<keyword evidence="3" id="KW-0285">Flavoprotein</keyword>
<dbReference type="SUPFAM" id="SSF54862">
    <property type="entry name" value="4Fe-4S ferredoxins"/>
    <property type="match status" value="1"/>
</dbReference>
<keyword evidence="8" id="KW-0411">Iron-sulfur</keyword>
<protein>
    <submittedName>
        <fullName evidence="10">Nitroreductase</fullName>
    </submittedName>
</protein>
<comment type="cofactor">
    <cofactor evidence="1">
        <name>FMN</name>
        <dbReference type="ChEBI" id="CHEBI:58210"/>
    </cofactor>
</comment>
<evidence type="ECO:0000256" key="8">
    <source>
        <dbReference type="ARBA" id="ARBA00023014"/>
    </source>
</evidence>
<dbReference type="PROSITE" id="PS00198">
    <property type="entry name" value="4FE4S_FER_1"/>
    <property type="match status" value="1"/>
</dbReference>
<sequence>MSLATIDRQRCIHDGLCIKACPVHLFVDDPSGVPRFQNERAEACIGCGHCVAVCPADAVDHLAVPLAESPLLEPALTVSGAAATQLLKSRRSIRRFTAEPVAEEPLRRVLDTARWAPTASNRQQVHWLVIREPAAVRHLAGVTIDWLRGIANRPAYYEPFIAAWDRGEDWVLRGAPHLAVAHAPENDWGAIDCAIAVTYFELAALAEGFGTCWAGFLTRAAGSDAGVAAALALPAGHRMYGGVMFGNPEFRYRRSPQRRLAQVEWR</sequence>
<dbReference type="PANTHER" id="PTHR43673">
    <property type="entry name" value="NAD(P)H NITROREDUCTASE YDGI-RELATED"/>
    <property type="match status" value="1"/>
</dbReference>
<feature type="domain" description="4Fe-4S ferredoxin-type" evidence="9">
    <location>
        <begin position="2"/>
        <end position="31"/>
    </location>
</feature>
<evidence type="ECO:0000313" key="10">
    <source>
        <dbReference type="EMBL" id="BDV41844.1"/>
    </source>
</evidence>
<dbReference type="SUPFAM" id="SSF55469">
    <property type="entry name" value="FMN-dependent nitroreductase-like"/>
    <property type="match status" value="1"/>
</dbReference>
<gene>
    <name evidence="10" type="ORF">GURASL_07670</name>
</gene>
<keyword evidence="5" id="KW-0479">Metal-binding</keyword>
<evidence type="ECO:0000313" key="11">
    <source>
        <dbReference type="Proteomes" id="UP001317705"/>
    </source>
</evidence>
<comment type="similarity">
    <text evidence="2">Belongs to the nitroreductase family.</text>
</comment>
<evidence type="ECO:0000256" key="3">
    <source>
        <dbReference type="ARBA" id="ARBA00022630"/>
    </source>
</evidence>
<dbReference type="InterPro" id="IPR017900">
    <property type="entry name" value="4Fe4S_Fe_S_CS"/>
</dbReference>
<evidence type="ECO:0000256" key="5">
    <source>
        <dbReference type="ARBA" id="ARBA00022723"/>
    </source>
</evidence>
<keyword evidence="4" id="KW-0288">FMN</keyword>
<dbReference type="Pfam" id="PF00881">
    <property type="entry name" value="Nitroreductase"/>
    <property type="match status" value="1"/>
</dbReference>
<evidence type="ECO:0000256" key="6">
    <source>
        <dbReference type="ARBA" id="ARBA00023002"/>
    </source>
</evidence>
<dbReference type="RefSeq" id="WP_282001926.1">
    <property type="nucleotide sequence ID" value="NZ_AP027151.1"/>
</dbReference>
<accession>A0ABN6VNL6</accession>
<keyword evidence="7" id="KW-0408">Iron</keyword>
<evidence type="ECO:0000256" key="4">
    <source>
        <dbReference type="ARBA" id="ARBA00022643"/>
    </source>
</evidence>
<dbReference type="Gene3D" id="3.40.109.10">
    <property type="entry name" value="NADH Oxidase"/>
    <property type="match status" value="1"/>
</dbReference>
<proteinExistence type="inferred from homology"/>
<evidence type="ECO:0000256" key="1">
    <source>
        <dbReference type="ARBA" id="ARBA00001917"/>
    </source>
</evidence>
<keyword evidence="11" id="KW-1185">Reference proteome</keyword>
<keyword evidence="6" id="KW-0560">Oxidoreductase</keyword>
<dbReference type="PANTHER" id="PTHR43673:SF2">
    <property type="entry name" value="NITROREDUCTASE"/>
    <property type="match status" value="1"/>
</dbReference>
<dbReference type="Proteomes" id="UP001317705">
    <property type="component" value="Chromosome"/>
</dbReference>
<dbReference type="Pfam" id="PF13237">
    <property type="entry name" value="Fer4_10"/>
    <property type="match status" value="1"/>
</dbReference>